<reference evidence="1" key="2">
    <citation type="journal article" date="2023" name="IMA Fungus">
        <title>Comparative genomic study of the Penicillium genus elucidates a diverse pangenome and 15 lateral gene transfer events.</title>
        <authorList>
            <person name="Petersen C."/>
            <person name="Sorensen T."/>
            <person name="Nielsen M.R."/>
            <person name="Sondergaard T.E."/>
            <person name="Sorensen J.L."/>
            <person name="Fitzpatrick D.A."/>
            <person name="Frisvad J.C."/>
            <person name="Nielsen K.L."/>
        </authorList>
    </citation>
    <scope>NUCLEOTIDE SEQUENCE</scope>
    <source>
        <strain evidence="1">IBT 21472</strain>
    </source>
</reference>
<protein>
    <submittedName>
        <fullName evidence="1">Uncharacterized protein</fullName>
    </submittedName>
</protein>
<accession>A0A9W9PMT3</accession>
<reference evidence="1" key="1">
    <citation type="submission" date="2022-12" db="EMBL/GenBank/DDBJ databases">
        <authorList>
            <person name="Petersen C."/>
        </authorList>
    </citation>
    <scope>NUCLEOTIDE SEQUENCE</scope>
    <source>
        <strain evidence="1">IBT 21472</strain>
    </source>
</reference>
<evidence type="ECO:0000313" key="2">
    <source>
        <dbReference type="Proteomes" id="UP001147746"/>
    </source>
</evidence>
<proteinExistence type="predicted"/>
<evidence type="ECO:0000313" key="1">
    <source>
        <dbReference type="EMBL" id="KAJ5298989.1"/>
    </source>
</evidence>
<dbReference type="AlphaFoldDB" id="A0A9W9PMT3"/>
<dbReference type="Proteomes" id="UP001147746">
    <property type="component" value="Unassembled WGS sequence"/>
</dbReference>
<comment type="caution">
    <text evidence="1">The sequence shown here is derived from an EMBL/GenBank/DDBJ whole genome shotgun (WGS) entry which is preliminary data.</text>
</comment>
<gene>
    <name evidence="1" type="ORF">N7476_010546</name>
</gene>
<dbReference type="EMBL" id="JAPZBO010000010">
    <property type="protein sequence ID" value="KAJ5298989.1"/>
    <property type="molecule type" value="Genomic_DNA"/>
</dbReference>
<sequence length="76" mass="8697">MPPMVDAMESVFFPQTVEDATSPPSERVRDFTRKVIVLYLMEQSDEFRELSLLRDGITPKAMVISEHNVEMPIKVA</sequence>
<keyword evidence="2" id="KW-1185">Reference proteome</keyword>
<name>A0A9W9PMT3_9EURO</name>
<organism evidence="1 2">
    <name type="scientific">Penicillium atrosanguineum</name>
    <dbReference type="NCBI Taxonomy" id="1132637"/>
    <lineage>
        <taxon>Eukaryota</taxon>
        <taxon>Fungi</taxon>
        <taxon>Dikarya</taxon>
        <taxon>Ascomycota</taxon>
        <taxon>Pezizomycotina</taxon>
        <taxon>Eurotiomycetes</taxon>
        <taxon>Eurotiomycetidae</taxon>
        <taxon>Eurotiales</taxon>
        <taxon>Aspergillaceae</taxon>
        <taxon>Penicillium</taxon>
    </lineage>
</organism>